<evidence type="ECO:0000313" key="2">
    <source>
        <dbReference type="Proteomes" id="UP000070560"/>
    </source>
</evidence>
<dbReference type="KEGG" id="daw:HS1_000638"/>
<dbReference type="RefSeq" id="WP_066060836.1">
    <property type="nucleotide sequence ID" value="NZ_CP013015.1"/>
</dbReference>
<reference evidence="1 2" key="1">
    <citation type="submission" date="2015-10" db="EMBL/GenBank/DDBJ databases">
        <title>Candidatus Desulfofervidus auxilii, a hydrogenotrophic sulfate-reducing bacterium involved in the thermophilic anaerobic oxidation of methane.</title>
        <authorList>
            <person name="Krukenberg V."/>
            <person name="Richter M."/>
            <person name="Wegener G."/>
        </authorList>
    </citation>
    <scope>NUCLEOTIDE SEQUENCE [LARGE SCALE GENOMIC DNA]</scope>
    <source>
        <strain evidence="1 2">HS1</strain>
    </source>
</reference>
<keyword evidence="2" id="KW-1185">Reference proteome</keyword>
<gene>
    <name evidence="1" type="ORF">HS1_000638</name>
</gene>
<sequence length="77" mass="8663">MKVFAYVVGASNNPDAVECMVPYKVNKDIIFFGPCKKSLREKLYKEYLKNSNNGEANVLDDIYVLGVNASNLTQKKN</sequence>
<dbReference type="AlphaFoldDB" id="A0A7U4QJF2"/>
<dbReference type="EMBL" id="CP013015">
    <property type="protein sequence ID" value="AMM40444.1"/>
    <property type="molecule type" value="Genomic_DNA"/>
</dbReference>
<dbReference type="Proteomes" id="UP000070560">
    <property type="component" value="Chromosome"/>
</dbReference>
<evidence type="ECO:0000313" key="1">
    <source>
        <dbReference type="EMBL" id="AMM40444.1"/>
    </source>
</evidence>
<proteinExistence type="predicted"/>
<name>A0A7U4QJF2_DESA2</name>
<organism evidence="1 2">
    <name type="scientific">Desulfofervidus auxilii</name>
    <dbReference type="NCBI Taxonomy" id="1621989"/>
    <lineage>
        <taxon>Bacteria</taxon>
        <taxon>Pseudomonadati</taxon>
        <taxon>Thermodesulfobacteriota</taxon>
        <taxon>Candidatus Desulfofervidia</taxon>
        <taxon>Candidatus Desulfofervidales</taxon>
        <taxon>Candidatus Desulfofervidaceae</taxon>
        <taxon>Candidatus Desulfofervidus</taxon>
    </lineage>
</organism>
<protein>
    <submittedName>
        <fullName evidence="1">Uncharacterized protein</fullName>
    </submittedName>
</protein>
<accession>A0A7U4QJF2</accession>